<dbReference type="SMART" id="SM00855">
    <property type="entry name" value="PGAM"/>
    <property type="match status" value="1"/>
</dbReference>
<gene>
    <name evidence="3" type="ORF">FG051_03125</name>
</gene>
<dbReference type="PANTHER" id="PTHR48100">
    <property type="entry name" value="BROAD-SPECIFICITY PHOSPHATASE YOR283W-RELATED"/>
    <property type="match status" value="1"/>
</dbReference>
<dbReference type="InterPro" id="IPR029033">
    <property type="entry name" value="His_PPase_superfam"/>
</dbReference>
<evidence type="ECO:0000256" key="1">
    <source>
        <dbReference type="PIRSR" id="PIRSR613078-1"/>
    </source>
</evidence>
<dbReference type="PROSITE" id="PS00175">
    <property type="entry name" value="PG_MUTASE"/>
    <property type="match status" value="1"/>
</dbReference>
<feature type="binding site" evidence="2">
    <location>
        <begin position="9"/>
        <end position="16"/>
    </location>
    <ligand>
        <name>substrate</name>
    </ligand>
</feature>
<evidence type="ECO:0000313" key="4">
    <source>
        <dbReference type="Proteomes" id="UP000310673"/>
    </source>
</evidence>
<dbReference type="Proteomes" id="UP000310673">
    <property type="component" value="Chromosome"/>
</dbReference>
<dbReference type="Gene3D" id="3.40.50.1240">
    <property type="entry name" value="Phosphoglycerate mutase-like"/>
    <property type="match status" value="1"/>
</dbReference>
<dbReference type="InterPro" id="IPR001345">
    <property type="entry name" value="PG/BPGM_mutase_AS"/>
</dbReference>
<dbReference type="AlphaFoldDB" id="A0A5B7SWU9"/>
<evidence type="ECO:0000313" key="3">
    <source>
        <dbReference type="EMBL" id="QCX24157.1"/>
    </source>
</evidence>
<organism evidence="3 4">
    <name type="scientific">Companilactobacillus futsaii</name>
    <dbReference type="NCBI Taxonomy" id="938155"/>
    <lineage>
        <taxon>Bacteria</taxon>
        <taxon>Bacillati</taxon>
        <taxon>Bacillota</taxon>
        <taxon>Bacilli</taxon>
        <taxon>Lactobacillales</taxon>
        <taxon>Lactobacillaceae</taxon>
        <taxon>Companilactobacillus</taxon>
    </lineage>
</organism>
<proteinExistence type="predicted"/>
<feature type="active site" description="Tele-phosphohistidine intermediate" evidence="1">
    <location>
        <position position="10"/>
    </location>
</feature>
<dbReference type="GO" id="GO:0005737">
    <property type="term" value="C:cytoplasm"/>
    <property type="evidence" value="ECO:0007669"/>
    <property type="project" value="TreeGrafter"/>
</dbReference>
<dbReference type="SUPFAM" id="SSF53254">
    <property type="entry name" value="Phosphoglycerate mutase-like"/>
    <property type="match status" value="1"/>
</dbReference>
<dbReference type="InterPro" id="IPR013078">
    <property type="entry name" value="His_Pase_superF_clade-1"/>
</dbReference>
<feature type="active site" description="Proton donor/acceptor" evidence="1">
    <location>
        <position position="82"/>
    </location>
</feature>
<feature type="binding site" evidence="2">
    <location>
        <position position="61"/>
    </location>
    <ligand>
        <name>substrate</name>
    </ligand>
</feature>
<reference evidence="3 4" key="1">
    <citation type="submission" date="2019-05" db="EMBL/GenBank/DDBJ databases">
        <title>Genome Sequence of Lactobacillus futsaii Y97, a Potential Probiotic Strain Isolated from the Futsai of Taiwan.</title>
        <authorList>
            <person name="Du X."/>
        </authorList>
    </citation>
    <scope>NUCLEOTIDE SEQUENCE [LARGE SCALE GENOMIC DNA]</scope>
    <source>
        <strain evidence="3 4">Y97</strain>
    </source>
</reference>
<dbReference type="RefSeq" id="WP_057811960.1">
    <property type="nucleotide sequence ID" value="NZ_CP040736.1"/>
</dbReference>
<sequence length="195" mass="22549">MTKTLYLMRHGQTLFNVLHKNQGVCDSPLTKQGIADAKKVHKYFHQNNIKFDYAYTSTQERAVDTLELVTDQPYQRLKGLKEWNFGLLEGENRRLNPPFNPKIGSVGDGYVQYGGDSADVVQDRMVRTLTKIMIQKNHHRVLVVGHGASTYLFLKNWVPLDELLNHIEMRNCAILKFSFDDETKKFTYLKTINVN</sequence>
<evidence type="ECO:0000256" key="2">
    <source>
        <dbReference type="PIRSR" id="PIRSR613078-2"/>
    </source>
</evidence>
<dbReference type="KEGG" id="lft:FG051_03125"/>
<dbReference type="EMBL" id="CP040736">
    <property type="protein sequence ID" value="QCX24157.1"/>
    <property type="molecule type" value="Genomic_DNA"/>
</dbReference>
<dbReference type="PANTHER" id="PTHR48100:SF5">
    <property type="entry name" value="HISTIDINE PHOSPHATASE FAMILY PROTEIN"/>
    <property type="match status" value="1"/>
</dbReference>
<name>A0A5B7SWU9_9LACO</name>
<dbReference type="CDD" id="cd07067">
    <property type="entry name" value="HP_PGM_like"/>
    <property type="match status" value="1"/>
</dbReference>
<dbReference type="STRING" id="1423818.FC88_GL000099"/>
<dbReference type="InterPro" id="IPR050275">
    <property type="entry name" value="PGM_Phosphatase"/>
</dbReference>
<protein>
    <submittedName>
        <fullName evidence="3">Histidine phosphatase family protein</fullName>
    </submittedName>
</protein>
<dbReference type="Pfam" id="PF00300">
    <property type="entry name" value="His_Phos_1"/>
    <property type="match status" value="1"/>
</dbReference>
<accession>A0A5B7SWU9</accession>
<dbReference type="GO" id="GO:0016791">
    <property type="term" value="F:phosphatase activity"/>
    <property type="evidence" value="ECO:0007669"/>
    <property type="project" value="TreeGrafter"/>
</dbReference>